<comment type="caution">
    <text evidence="2">The sequence shown here is derived from an EMBL/GenBank/DDBJ whole genome shotgun (WGS) entry which is preliminary data.</text>
</comment>
<name>A0A8T1HF65_9STRA</name>
<feature type="region of interest" description="Disordered" evidence="1">
    <location>
        <begin position="133"/>
        <end position="163"/>
    </location>
</feature>
<protein>
    <recommendedName>
        <fullName evidence="4">Peptidase A2 domain-containing protein</fullName>
    </recommendedName>
</protein>
<dbReference type="CDD" id="cd00303">
    <property type="entry name" value="retropepsin_like"/>
    <property type="match status" value="1"/>
</dbReference>
<evidence type="ECO:0000256" key="1">
    <source>
        <dbReference type="SAM" id="MobiDB-lite"/>
    </source>
</evidence>
<dbReference type="VEuPathDB" id="FungiDB:PC110_g22228"/>
<gene>
    <name evidence="2" type="ORF">PC129_g18065</name>
</gene>
<dbReference type="EMBL" id="RCMV01001018">
    <property type="protein sequence ID" value="KAG3210943.1"/>
    <property type="molecule type" value="Genomic_DNA"/>
</dbReference>
<feature type="region of interest" description="Disordered" evidence="1">
    <location>
        <begin position="1"/>
        <end position="35"/>
    </location>
</feature>
<dbReference type="Proteomes" id="UP000760860">
    <property type="component" value="Unassembled WGS sequence"/>
</dbReference>
<evidence type="ECO:0008006" key="4">
    <source>
        <dbReference type="Google" id="ProtNLM"/>
    </source>
</evidence>
<dbReference type="VEuPathDB" id="FungiDB:PC110_g20410"/>
<reference evidence="2" key="1">
    <citation type="submission" date="2018-05" db="EMBL/GenBank/DDBJ databases">
        <title>Effector identification in a new, highly contiguous assembly of the strawberry crown rot pathogen Phytophthora cactorum.</title>
        <authorList>
            <person name="Armitage A.D."/>
            <person name="Nellist C.F."/>
            <person name="Bates H."/>
            <person name="Vickerstaff R.J."/>
            <person name="Harrison R.J."/>
        </authorList>
    </citation>
    <scope>NUCLEOTIDE SEQUENCE</scope>
    <source>
        <strain evidence="2">P421</strain>
    </source>
</reference>
<organism evidence="2 3">
    <name type="scientific">Phytophthora cactorum</name>
    <dbReference type="NCBI Taxonomy" id="29920"/>
    <lineage>
        <taxon>Eukaryota</taxon>
        <taxon>Sar</taxon>
        <taxon>Stramenopiles</taxon>
        <taxon>Oomycota</taxon>
        <taxon>Peronosporomycetes</taxon>
        <taxon>Peronosporales</taxon>
        <taxon>Peronosporaceae</taxon>
        <taxon>Phytophthora</taxon>
    </lineage>
</organism>
<sequence>MTISDSSRRQTRVNAGAPLKERTRGQIDASAGTTKQGEATVVNDLTLSAGSVITVAEASGHVRPAVGGTTQPTTATGDASCASRFMMRGSSNCTDTSKASSSMLERRKTMEARSIFTFVAGSEWPDEDLVNRQTTENGDYYDGSFADGGGNENDRPGPGDGFSEASIDSAVGVERLLPKKAPKVVRLREGESLGWWSSQRYDQRVRMRAMVGGAVNDEQTTILLDTDANVSIIWERFVKKLRLRAVPNHGRSIDVQGIGKGTLTTKRRVLVKVTLEGRLEYELEMWVLPHNAGVDVVLGMDFMIPAGVRLDLYRSTAMLPGETTLTLLKSKKMEATPVGHREVPCRSPRGLRVEAHGCADFSLQKNRPPAETHAL</sequence>
<dbReference type="Gene3D" id="2.40.70.10">
    <property type="entry name" value="Acid Proteases"/>
    <property type="match status" value="1"/>
</dbReference>
<dbReference type="Pfam" id="PF13650">
    <property type="entry name" value="Asp_protease_2"/>
    <property type="match status" value="1"/>
</dbReference>
<evidence type="ECO:0000313" key="2">
    <source>
        <dbReference type="EMBL" id="KAG3210943.1"/>
    </source>
</evidence>
<dbReference type="InterPro" id="IPR021109">
    <property type="entry name" value="Peptidase_aspartic_dom_sf"/>
</dbReference>
<accession>A0A8T1HF65</accession>
<evidence type="ECO:0000313" key="3">
    <source>
        <dbReference type="Proteomes" id="UP000760860"/>
    </source>
</evidence>
<proteinExistence type="predicted"/>
<dbReference type="SUPFAM" id="SSF50630">
    <property type="entry name" value="Acid proteases"/>
    <property type="match status" value="1"/>
</dbReference>
<dbReference type="AlphaFoldDB" id="A0A8T1HF65"/>